<keyword evidence="3" id="KW-1185">Reference proteome</keyword>
<dbReference type="InterPro" id="IPR038695">
    <property type="entry name" value="Saro_0823-like_sf"/>
</dbReference>
<dbReference type="Gene3D" id="2.60.120.1140">
    <property type="entry name" value="Protein of unknown function DUF192"/>
    <property type="match status" value="1"/>
</dbReference>
<name>A0ABV6H0S4_9PAST</name>
<sequence>MSYRSLLLALCLSLHIPTVFAVPSLIDALTNPPMPTATLPIKNTILHIEIANTPKNRILGLMFRPYLSENDGMLFIYKTERKRCFWMKNTYLPLSIAYINKQGKITDILDMQPLDTRLICPTAPMRYALEVNQGWFSRNAVKVGDKIYLSRDILRKK</sequence>
<dbReference type="RefSeq" id="WP_382369975.1">
    <property type="nucleotide sequence ID" value="NZ_JBHLWB010000004.1"/>
</dbReference>
<keyword evidence="1" id="KW-0732">Signal</keyword>
<gene>
    <name evidence="2" type="ORF">ACFFHK_04475</name>
</gene>
<dbReference type="PANTHER" id="PTHR37953:SF1">
    <property type="entry name" value="UPF0127 PROTEIN MJ1496"/>
    <property type="match status" value="1"/>
</dbReference>
<protein>
    <submittedName>
        <fullName evidence="2">DUF192 domain-containing protein</fullName>
    </submittedName>
</protein>
<evidence type="ECO:0000313" key="2">
    <source>
        <dbReference type="EMBL" id="MFC0308964.1"/>
    </source>
</evidence>
<reference evidence="2 3" key="1">
    <citation type="submission" date="2024-09" db="EMBL/GenBank/DDBJ databases">
        <authorList>
            <person name="Sun Q."/>
            <person name="Mori K."/>
        </authorList>
    </citation>
    <scope>NUCLEOTIDE SEQUENCE [LARGE SCALE GENOMIC DNA]</scope>
    <source>
        <strain evidence="2 3">CCM 7539</strain>
    </source>
</reference>
<accession>A0ABV6H0S4</accession>
<dbReference type="EMBL" id="JBHLWB010000004">
    <property type="protein sequence ID" value="MFC0308964.1"/>
    <property type="molecule type" value="Genomic_DNA"/>
</dbReference>
<feature type="chain" id="PRO_5046555391" evidence="1">
    <location>
        <begin position="22"/>
        <end position="157"/>
    </location>
</feature>
<dbReference type="InterPro" id="IPR003795">
    <property type="entry name" value="DUF192"/>
</dbReference>
<evidence type="ECO:0000256" key="1">
    <source>
        <dbReference type="SAM" id="SignalP"/>
    </source>
</evidence>
<organism evidence="2 3">
    <name type="scientific">Gallibacterium trehalosifermentans</name>
    <dbReference type="NCBI Taxonomy" id="516935"/>
    <lineage>
        <taxon>Bacteria</taxon>
        <taxon>Pseudomonadati</taxon>
        <taxon>Pseudomonadota</taxon>
        <taxon>Gammaproteobacteria</taxon>
        <taxon>Pasteurellales</taxon>
        <taxon>Pasteurellaceae</taxon>
        <taxon>Gallibacterium</taxon>
    </lineage>
</organism>
<dbReference type="PANTHER" id="PTHR37953">
    <property type="entry name" value="UPF0127 PROTEIN MJ1496"/>
    <property type="match status" value="1"/>
</dbReference>
<dbReference type="Proteomes" id="UP001589767">
    <property type="component" value="Unassembled WGS sequence"/>
</dbReference>
<dbReference type="Pfam" id="PF02643">
    <property type="entry name" value="DUF192"/>
    <property type="match status" value="1"/>
</dbReference>
<proteinExistence type="predicted"/>
<evidence type="ECO:0000313" key="3">
    <source>
        <dbReference type="Proteomes" id="UP001589767"/>
    </source>
</evidence>
<comment type="caution">
    <text evidence="2">The sequence shown here is derived from an EMBL/GenBank/DDBJ whole genome shotgun (WGS) entry which is preliminary data.</text>
</comment>
<feature type="signal peptide" evidence="1">
    <location>
        <begin position="1"/>
        <end position="21"/>
    </location>
</feature>